<accession>A0A1H7P0V0</accession>
<sequence>MTESYPSDGRVGSDLIRVLAPNPSPMTAEGTNTFVLGRSDVAIIDPGPALDAHLDAVERAVAGRRVIAILITHSHLDHSPAAKPLSRRLQAPVLGFGPSTAGRTPEMEALTGLGGGEGVDHDFMPDRLLSSGDLVSGDGWSLRAHWTPGHMANHLSFEWAEAATVFTGDTVMGWASTMISPPDGDLGQFMDALDSLERLEAKVFHPGHGGPVHAPAARCRALRDHRQARTAAILMALDQTHTIPGIVAQIYADTPPALLGAAGRNVLAHLLHLIQQGLVTATPVAGPDACYSRA</sequence>
<name>A0A1H7P0V0_9RHOB</name>
<dbReference type="SUPFAM" id="SSF56281">
    <property type="entry name" value="Metallo-hydrolase/oxidoreductase"/>
    <property type="match status" value="1"/>
</dbReference>
<dbReference type="STRING" id="188906.SAMN04488526_2380"/>
<dbReference type="CDD" id="cd16278">
    <property type="entry name" value="metallo-hydrolase-like_MBL-fold"/>
    <property type="match status" value="1"/>
</dbReference>
<dbReference type="Proteomes" id="UP000199283">
    <property type="component" value="Unassembled WGS sequence"/>
</dbReference>
<dbReference type="InterPro" id="IPR041516">
    <property type="entry name" value="LACTB2_WH"/>
</dbReference>
<dbReference type="EMBL" id="FNZQ01000004">
    <property type="protein sequence ID" value="SEL29452.1"/>
    <property type="molecule type" value="Genomic_DNA"/>
</dbReference>
<dbReference type="Gene3D" id="1.10.10.10">
    <property type="entry name" value="Winged helix-like DNA-binding domain superfamily/Winged helix DNA-binding domain"/>
    <property type="match status" value="1"/>
</dbReference>
<dbReference type="InterPro" id="IPR001279">
    <property type="entry name" value="Metallo-B-lactamas"/>
</dbReference>
<reference evidence="2 3" key="1">
    <citation type="submission" date="2016-10" db="EMBL/GenBank/DDBJ databases">
        <authorList>
            <person name="de Groot N.N."/>
        </authorList>
    </citation>
    <scope>NUCLEOTIDE SEQUENCE [LARGE SCALE GENOMIC DNA]</scope>
    <source>
        <strain evidence="2 3">DSM 14858</strain>
    </source>
</reference>
<feature type="domain" description="Metallo-beta-lactamase" evidence="1">
    <location>
        <begin position="30"/>
        <end position="208"/>
    </location>
</feature>
<keyword evidence="3" id="KW-1185">Reference proteome</keyword>
<dbReference type="PANTHER" id="PTHR23131">
    <property type="entry name" value="ENDORIBONUCLEASE LACTB2"/>
    <property type="match status" value="1"/>
</dbReference>
<protein>
    <submittedName>
        <fullName evidence="2">Glyoxylase, beta-lactamase superfamily II</fullName>
    </submittedName>
</protein>
<evidence type="ECO:0000259" key="1">
    <source>
        <dbReference type="SMART" id="SM00849"/>
    </source>
</evidence>
<dbReference type="AlphaFoldDB" id="A0A1H7P0V0"/>
<dbReference type="InterPro" id="IPR050662">
    <property type="entry name" value="Sec-metab_biosynth-thioest"/>
</dbReference>
<evidence type="ECO:0000313" key="2">
    <source>
        <dbReference type="EMBL" id="SEL29452.1"/>
    </source>
</evidence>
<dbReference type="InterPro" id="IPR036388">
    <property type="entry name" value="WH-like_DNA-bd_sf"/>
</dbReference>
<dbReference type="InterPro" id="IPR036866">
    <property type="entry name" value="RibonucZ/Hydroxyglut_hydro"/>
</dbReference>
<organism evidence="2 3">
    <name type="scientific">Jannaschia helgolandensis</name>
    <dbReference type="NCBI Taxonomy" id="188906"/>
    <lineage>
        <taxon>Bacteria</taxon>
        <taxon>Pseudomonadati</taxon>
        <taxon>Pseudomonadota</taxon>
        <taxon>Alphaproteobacteria</taxon>
        <taxon>Rhodobacterales</taxon>
        <taxon>Roseobacteraceae</taxon>
        <taxon>Jannaschia</taxon>
    </lineage>
</organism>
<proteinExistence type="predicted"/>
<dbReference type="OrthoDB" id="9788263at2"/>
<dbReference type="Gene3D" id="3.60.15.10">
    <property type="entry name" value="Ribonuclease Z/Hydroxyacylglutathione hydrolase-like"/>
    <property type="match status" value="1"/>
</dbReference>
<dbReference type="Pfam" id="PF00753">
    <property type="entry name" value="Lactamase_B"/>
    <property type="match status" value="1"/>
</dbReference>
<dbReference type="PANTHER" id="PTHR23131:SF0">
    <property type="entry name" value="ENDORIBONUCLEASE LACTB2"/>
    <property type="match status" value="1"/>
</dbReference>
<gene>
    <name evidence="2" type="ORF">SAMN04488526_2380</name>
</gene>
<dbReference type="RefSeq" id="WP_092762999.1">
    <property type="nucleotide sequence ID" value="NZ_FNZQ01000004.1"/>
</dbReference>
<evidence type="ECO:0000313" key="3">
    <source>
        <dbReference type="Proteomes" id="UP000199283"/>
    </source>
</evidence>
<dbReference type="Pfam" id="PF17778">
    <property type="entry name" value="WHD_BLACT"/>
    <property type="match status" value="1"/>
</dbReference>
<dbReference type="SMART" id="SM00849">
    <property type="entry name" value="Lactamase_B"/>
    <property type="match status" value="1"/>
</dbReference>